<gene>
    <name evidence="2" type="ORF">UTRI_10065</name>
</gene>
<keyword evidence="3" id="KW-1185">Reference proteome</keyword>
<organism evidence="2 3">
    <name type="scientific">Ustilago trichophora</name>
    <dbReference type="NCBI Taxonomy" id="86804"/>
    <lineage>
        <taxon>Eukaryota</taxon>
        <taxon>Fungi</taxon>
        <taxon>Dikarya</taxon>
        <taxon>Basidiomycota</taxon>
        <taxon>Ustilaginomycotina</taxon>
        <taxon>Ustilaginomycetes</taxon>
        <taxon>Ustilaginales</taxon>
        <taxon>Ustilaginaceae</taxon>
        <taxon>Ustilago</taxon>
    </lineage>
</organism>
<protein>
    <recommendedName>
        <fullName evidence="4">Mig1 protein</fullName>
    </recommendedName>
</protein>
<accession>A0A5C3DXH5</accession>
<proteinExistence type="predicted"/>
<feature type="signal peptide" evidence="1">
    <location>
        <begin position="1"/>
        <end position="21"/>
    </location>
</feature>
<evidence type="ECO:0000313" key="2">
    <source>
        <dbReference type="EMBL" id="SPO21906.1"/>
    </source>
</evidence>
<evidence type="ECO:0008006" key="4">
    <source>
        <dbReference type="Google" id="ProtNLM"/>
    </source>
</evidence>
<evidence type="ECO:0000256" key="1">
    <source>
        <dbReference type="SAM" id="SignalP"/>
    </source>
</evidence>
<dbReference type="Proteomes" id="UP000324022">
    <property type="component" value="Unassembled WGS sequence"/>
</dbReference>
<feature type="chain" id="PRO_5022940254" description="Mig1 protein" evidence="1">
    <location>
        <begin position="22"/>
        <end position="176"/>
    </location>
</feature>
<evidence type="ECO:0000313" key="3">
    <source>
        <dbReference type="Proteomes" id="UP000324022"/>
    </source>
</evidence>
<dbReference type="AlphaFoldDB" id="A0A5C3DXH5"/>
<reference evidence="2 3" key="1">
    <citation type="submission" date="2018-03" db="EMBL/GenBank/DDBJ databases">
        <authorList>
            <person name="Guldener U."/>
        </authorList>
    </citation>
    <scope>NUCLEOTIDE SEQUENCE [LARGE SCALE GENOMIC DNA]</scope>
    <source>
        <strain evidence="2 3">NBRC100155</strain>
    </source>
</reference>
<name>A0A5C3DXH5_9BASI</name>
<dbReference type="EMBL" id="OOIN01000003">
    <property type="protein sequence ID" value="SPO21906.1"/>
    <property type="molecule type" value="Genomic_DNA"/>
</dbReference>
<keyword evidence="1" id="KW-0732">Signal</keyword>
<sequence>MQLTTLLKVGLAFIALSLAKADECPPRTLVLPNRAKYNKHCGGQKGYLKSSWTCFHHIEGNLHNVKVMSTFPTSKDEEDGGIWASDGDLFDFTTKELAQNFQIHYLYKGLRFIYNRAAGQNCYHISIDALDDPSYRLQVATEVSRPVLIDSKGTVEANTCARDLFLDIFWDLTLDR</sequence>